<evidence type="ECO:0000313" key="2">
    <source>
        <dbReference type="Proteomes" id="UP000789920"/>
    </source>
</evidence>
<comment type="caution">
    <text evidence="1">The sequence shown here is derived from an EMBL/GenBank/DDBJ whole genome shotgun (WGS) entry which is preliminary data.</text>
</comment>
<organism evidence="1 2">
    <name type="scientific">Racocetra persica</name>
    <dbReference type="NCBI Taxonomy" id="160502"/>
    <lineage>
        <taxon>Eukaryota</taxon>
        <taxon>Fungi</taxon>
        <taxon>Fungi incertae sedis</taxon>
        <taxon>Mucoromycota</taxon>
        <taxon>Glomeromycotina</taxon>
        <taxon>Glomeromycetes</taxon>
        <taxon>Diversisporales</taxon>
        <taxon>Gigasporaceae</taxon>
        <taxon>Racocetra</taxon>
    </lineage>
</organism>
<proteinExistence type="predicted"/>
<protein>
    <submittedName>
        <fullName evidence="1">13411_t:CDS:1</fullName>
    </submittedName>
</protein>
<keyword evidence="2" id="KW-1185">Reference proteome</keyword>
<feature type="non-terminal residue" evidence="1">
    <location>
        <position position="1"/>
    </location>
</feature>
<name>A0ACA9N367_9GLOM</name>
<feature type="non-terminal residue" evidence="1">
    <location>
        <position position="1030"/>
    </location>
</feature>
<accession>A0ACA9N367</accession>
<sequence length="1030" mass="117885">CSSTVETLLTAISSCLSDVNISINECGFLLMMRRCWPGPFMSKYVLERLVYSIIEWMNDEDERLLIIGKEYTAARKLPGIRDEIEDNQQQKGYLQNSVGGGAYVISRRMLKEKYILQWLFAVHELNEELFCDIVYSQIKMFYENQNQQEDIDSNVEIRTLSKVFGPVKNTSQRKNHVDQITVATENYNVNINISPIDTITQLFKNNNVQLSRALQWIELMVRAGVGLPGTIFSDYISLLVNVSPTLDQYTTFLQIIWHQVMIGLGNIIQRGTILKIISDANEAAFDIINKISKKGKGTEIARTFKRKSNIMDPTPGANVTADTPLVQMFLNYARMEKLEVRSDVVKTFWRLFASANLIFNKDEFIISCIPKLLPRYVWEALAPIYDGSSDLTLQLLIRIVWTDPRFFLTSVSKVFDGLDNLFGLFSKLDEKFEVARAGVFAYLGPIFSYFIGCIWDQEEYVRTKAITYIRAMQPQHVYLAIKCWDAYFKTASNREKLYLCRLMIKLNAKFPDWKVIEWDTLLNFLTQENIEVEEVSTTDILESYVRPDSILVVGLKRIQAEDSGSTPGQRAAEEENLKIVMLSLALQMLTNGIEMTHDQITTLNYLVVSNLGFKHCRLDKVDGVLSVDFGNFEYMPDDFSQNMKMVSILGNLKRVLDTPIYLKSQNDDDVVVIDDELAGSYFIDAVLAMVNSSVDMSSLSHFMLKTWIELLLIIVYKHKIVQDKLDKEQLKEREDNLINAIRKTFELIPKNITEENKQLIIELSTSLLKRAHMLTVTILGTQIITTGKLLTKHKNDTNNTLVMSARTFLRTAFLKFARHGLFVLIFKDQAVANDDTEELDMFKVLQDVIQDEQITSEEASGTIYLRDEPVRDVFNQLFKFTNKSAVSSVLWSLNKYIELVHSKSFNDTLIDDLGAFLTKLSKQTSEWKATDWDVNPVLNMISIVVRNNPNSVKDIITSIKGFLKYTINKCAVTIESFIKLMASYKAVVEIISPDDVKTNAFGEVILEELKTSLRGTRIRMSRDTLMTLLQ</sequence>
<reference evidence="1" key="1">
    <citation type="submission" date="2021-06" db="EMBL/GenBank/DDBJ databases">
        <authorList>
            <person name="Kallberg Y."/>
            <person name="Tangrot J."/>
            <person name="Rosling A."/>
        </authorList>
    </citation>
    <scope>NUCLEOTIDE SEQUENCE</scope>
    <source>
        <strain evidence="1">MA461A</strain>
    </source>
</reference>
<dbReference type="EMBL" id="CAJVQC010011196">
    <property type="protein sequence ID" value="CAG8624976.1"/>
    <property type="molecule type" value="Genomic_DNA"/>
</dbReference>
<evidence type="ECO:0000313" key="1">
    <source>
        <dbReference type="EMBL" id="CAG8624976.1"/>
    </source>
</evidence>
<gene>
    <name evidence="1" type="ORF">RPERSI_LOCUS6869</name>
</gene>
<dbReference type="Proteomes" id="UP000789920">
    <property type="component" value="Unassembled WGS sequence"/>
</dbReference>